<reference evidence="7" key="1">
    <citation type="submission" date="2020-05" db="EMBL/GenBank/DDBJ databases">
        <authorList>
            <person name="Chiriac C."/>
            <person name="Salcher M."/>
            <person name="Ghai R."/>
            <person name="Kavagutti S V."/>
        </authorList>
    </citation>
    <scope>NUCLEOTIDE SEQUENCE</scope>
</reference>
<comment type="subcellular location">
    <subcellularLocation>
        <location evidence="1">Membrane</location>
        <topology evidence="1">Multi-pass membrane protein</topology>
    </subcellularLocation>
</comment>
<dbReference type="AlphaFoldDB" id="A0A6J6CIV8"/>
<accession>A0A6J6CIV8</accession>
<keyword evidence="5 6" id="KW-0472">Membrane</keyword>
<organism evidence="7">
    <name type="scientific">freshwater metagenome</name>
    <dbReference type="NCBI Taxonomy" id="449393"/>
    <lineage>
        <taxon>unclassified sequences</taxon>
        <taxon>metagenomes</taxon>
        <taxon>ecological metagenomes</taxon>
    </lineage>
</organism>
<evidence type="ECO:0000256" key="6">
    <source>
        <dbReference type="SAM" id="Phobius"/>
    </source>
</evidence>
<dbReference type="InterPro" id="IPR023271">
    <property type="entry name" value="Aquaporin-like"/>
</dbReference>
<feature type="transmembrane region" description="Helical" evidence="6">
    <location>
        <begin position="69"/>
        <end position="86"/>
    </location>
</feature>
<keyword evidence="4 6" id="KW-1133">Transmembrane helix</keyword>
<evidence type="ECO:0000256" key="1">
    <source>
        <dbReference type="ARBA" id="ARBA00004141"/>
    </source>
</evidence>
<dbReference type="EMBL" id="CAEZSV010000064">
    <property type="protein sequence ID" value="CAB4551430.1"/>
    <property type="molecule type" value="Genomic_DNA"/>
</dbReference>
<keyword evidence="3 6" id="KW-0812">Transmembrane</keyword>
<evidence type="ECO:0000256" key="3">
    <source>
        <dbReference type="ARBA" id="ARBA00022692"/>
    </source>
</evidence>
<dbReference type="GO" id="GO:0005886">
    <property type="term" value="C:plasma membrane"/>
    <property type="evidence" value="ECO:0007669"/>
    <property type="project" value="TreeGrafter"/>
</dbReference>
<gene>
    <name evidence="7" type="ORF">UFOPK1506_00471</name>
</gene>
<name>A0A6J6CIV8_9ZZZZ</name>
<feature type="transmembrane region" description="Helical" evidence="6">
    <location>
        <begin position="131"/>
        <end position="157"/>
    </location>
</feature>
<comment type="similarity">
    <text evidence="2">Belongs to the MIP/aquaporin (TC 1.A.8) family.</text>
</comment>
<evidence type="ECO:0000256" key="2">
    <source>
        <dbReference type="ARBA" id="ARBA00006175"/>
    </source>
</evidence>
<evidence type="ECO:0000256" key="4">
    <source>
        <dbReference type="ARBA" id="ARBA00022989"/>
    </source>
</evidence>
<feature type="transmembrane region" description="Helical" evidence="6">
    <location>
        <begin position="177"/>
        <end position="197"/>
    </location>
</feature>
<feature type="transmembrane region" description="Helical" evidence="6">
    <location>
        <begin position="106"/>
        <end position="124"/>
    </location>
</feature>
<evidence type="ECO:0000313" key="7">
    <source>
        <dbReference type="EMBL" id="CAB4551430.1"/>
    </source>
</evidence>
<proteinExistence type="inferred from homology"/>
<feature type="transmembrane region" description="Helical" evidence="6">
    <location>
        <begin position="21"/>
        <end position="40"/>
    </location>
</feature>
<dbReference type="PANTHER" id="PTHR19139:SF199">
    <property type="entry name" value="MIP17260P"/>
    <property type="match status" value="1"/>
</dbReference>
<evidence type="ECO:0000256" key="5">
    <source>
        <dbReference type="ARBA" id="ARBA00023136"/>
    </source>
</evidence>
<dbReference type="SUPFAM" id="SSF81338">
    <property type="entry name" value="Aquaporin-like"/>
    <property type="match status" value="1"/>
</dbReference>
<dbReference type="GO" id="GO:0015250">
    <property type="term" value="F:water channel activity"/>
    <property type="evidence" value="ECO:0007669"/>
    <property type="project" value="TreeGrafter"/>
</dbReference>
<dbReference type="InterPro" id="IPR034294">
    <property type="entry name" value="Aquaporin_transptr"/>
</dbReference>
<dbReference type="InterPro" id="IPR000425">
    <property type="entry name" value="MIP"/>
</dbReference>
<sequence length="199" mass="21210">MTVVGSAFMAANLTDDQSLRLLINAIATAMVLLVVIYLFAPISGAHFNPVVTIIFTITRKMTIRDSMKYLSAQFIGGICGTVLANLMFTSESLVISNINRNSSNNFLGELIATTILLLIILLCIEQGRSSAITYLVPAWIGSAYFSTVSTSFANPAITLARSFSANDTGINLTSTPAFIAVQLLGGMCALGLVKVFAKK</sequence>
<dbReference type="PANTHER" id="PTHR19139">
    <property type="entry name" value="AQUAPORIN TRANSPORTER"/>
    <property type="match status" value="1"/>
</dbReference>
<dbReference type="Pfam" id="PF00230">
    <property type="entry name" value="MIP"/>
    <property type="match status" value="1"/>
</dbReference>
<dbReference type="PRINTS" id="PR00783">
    <property type="entry name" value="MINTRINSICP"/>
</dbReference>
<protein>
    <submittedName>
        <fullName evidence="7">Unannotated protein</fullName>
    </submittedName>
</protein>
<dbReference type="Gene3D" id="1.20.1080.10">
    <property type="entry name" value="Glycerol uptake facilitator protein"/>
    <property type="match status" value="2"/>
</dbReference>